<evidence type="ECO:0000256" key="3">
    <source>
        <dbReference type="ARBA" id="ARBA00022827"/>
    </source>
</evidence>
<dbReference type="AlphaFoldDB" id="A0A841J4B5"/>
<keyword evidence="8" id="KW-1185">Reference proteome</keyword>
<dbReference type="Pfam" id="PF07992">
    <property type="entry name" value="Pyr_redox_2"/>
    <property type="match status" value="1"/>
</dbReference>
<dbReference type="PRINTS" id="PR00368">
    <property type="entry name" value="FADPNR"/>
</dbReference>
<dbReference type="GO" id="GO:0005737">
    <property type="term" value="C:cytoplasm"/>
    <property type="evidence" value="ECO:0007669"/>
    <property type="project" value="TreeGrafter"/>
</dbReference>
<gene>
    <name evidence="7" type="ORF">FHS92_000798</name>
</gene>
<feature type="domain" description="FAD/NAD(P)-binding" evidence="5">
    <location>
        <begin position="9"/>
        <end position="298"/>
    </location>
</feature>
<evidence type="ECO:0000256" key="2">
    <source>
        <dbReference type="ARBA" id="ARBA00022630"/>
    </source>
</evidence>
<dbReference type="Proteomes" id="UP000552700">
    <property type="component" value="Unassembled WGS sequence"/>
</dbReference>
<dbReference type="EMBL" id="JACIJP010000001">
    <property type="protein sequence ID" value="MBB6123091.1"/>
    <property type="molecule type" value="Genomic_DNA"/>
</dbReference>
<keyword evidence="3" id="KW-0274">FAD</keyword>
<dbReference type="Gene3D" id="3.50.50.60">
    <property type="entry name" value="FAD/NAD(P)-binding domain"/>
    <property type="match status" value="2"/>
</dbReference>
<comment type="cofactor">
    <cofactor evidence="1">
        <name>FAD</name>
        <dbReference type="ChEBI" id="CHEBI:57692"/>
    </cofactor>
</comment>
<proteinExistence type="predicted"/>
<dbReference type="SUPFAM" id="SSF55424">
    <property type="entry name" value="FAD/NAD-linked reductases, dimerisation (C-terminal) domain"/>
    <property type="match status" value="1"/>
</dbReference>
<sequence>MGNVRAGALVIGAGQAGARAARAMRMADFDGPIRIIGAEPHFPYERPLLSKALLQDPDGPLPWVLAEDQYRELAIELIVGVPVTEIDRSQRTLRLANETLLPYDTLLIATGSVLRPIELGHFPTERIFSLRTLEDSRAIAARLGNGIRVAVVGGGFVGLETAATMRKRGCEVVVVELADRLLPRLACTEASELVLRHHRTSGIDVRLGTRVVGGGEGFLELDNGDRIAADMVVAGVGVRPNTDLAEAAGLVVDDGIVVDAHCRTSDPAIYAAGDVTRQYNPLLGRAVRLESWHNANVQAEIAGRAMAGLFDTPAEVPWVWSDQGSLNLQMAGFPDQVDQVVIRGDPLGEDGISVFQLNRGQLVGGLTANRGKDMAIIRRLLAAGGALDQDARMLADESVPLRKFQQGR</sequence>
<reference evidence="7 8" key="1">
    <citation type="submission" date="2020-08" db="EMBL/GenBank/DDBJ databases">
        <title>Genomic Encyclopedia of Type Strains, Phase IV (KMG-IV): sequencing the most valuable type-strain genomes for metagenomic binning, comparative biology and taxonomic classification.</title>
        <authorList>
            <person name="Goeker M."/>
        </authorList>
    </citation>
    <scope>NUCLEOTIDE SEQUENCE [LARGE SCALE GENOMIC DNA]</scope>
    <source>
        <strain evidence="7 8">DSM 102255</strain>
    </source>
</reference>
<dbReference type="InterPro" id="IPR016156">
    <property type="entry name" value="FAD/NAD-linked_Rdtase_dimer_sf"/>
</dbReference>
<dbReference type="Gene3D" id="3.30.390.30">
    <property type="match status" value="1"/>
</dbReference>
<evidence type="ECO:0000259" key="6">
    <source>
        <dbReference type="Pfam" id="PF14759"/>
    </source>
</evidence>
<protein>
    <submittedName>
        <fullName evidence="7">NADPH-dependent 2,4-dienoyl-CoA reductase/sulfur reductase-like enzyme</fullName>
    </submittedName>
</protein>
<dbReference type="Pfam" id="PF14759">
    <property type="entry name" value="Reductase_C"/>
    <property type="match status" value="1"/>
</dbReference>
<accession>A0A841J4B5</accession>
<keyword evidence="4" id="KW-0560">Oxidoreductase</keyword>
<dbReference type="InterPro" id="IPR028202">
    <property type="entry name" value="Reductase_C"/>
</dbReference>
<dbReference type="SUPFAM" id="SSF51905">
    <property type="entry name" value="FAD/NAD(P)-binding domain"/>
    <property type="match status" value="2"/>
</dbReference>
<dbReference type="GO" id="GO:0016651">
    <property type="term" value="F:oxidoreductase activity, acting on NAD(P)H"/>
    <property type="evidence" value="ECO:0007669"/>
    <property type="project" value="TreeGrafter"/>
</dbReference>
<evidence type="ECO:0000313" key="8">
    <source>
        <dbReference type="Proteomes" id="UP000552700"/>
    </source>
</evidence>
<comment type="caution">
    <text evidence="7">The sequence shown here is derived from an EMBL/GenBank/DDBJ whole genome shotgun (WGS) entry which is preliminary data.</text>
</comment>
<evidence type="ECO:0000313" key="7">
    <source>
        <dbReference type="EMBL" id="MBB6123091.1"/>
    </source>
</evidence>
<dbReference type="PANTHER" id="PTHR43557">
    <property type="entry name" value="APOPTOSIS-INDUCING FACTOR 1"/>
    <property type="match status" value="1"/>
</dbReference>
<evidence type="ECO:0000259" key="5">
    <source>
        <dbReference type="Pfam" id="PF07992"/>
    </source>
</evidence>
<dbReference type="InterPro" id="IPR023753">
    <property type="entry name" value="FAD/NAD-binding_dom"/>
</dbReference>
<evidence type="ECO:0000256" key="4">
    <source>
        <dbReference type="ARBA" id="ARBA00023002"/>
    </source>
</evidence>
<feature type="domain" description="Reductase C-terminal" evidence="6">
    <location>
        <begin position="318"/>
        <end position="404"/>
    </location>
</feature>
<name>A0A841J4B5_9SPHN</name>
<dbReference type="PANTHER" id="PTHR43557:SF2">
    <property type="entry name" value="RIESKE DOMAIN-CONTAINING PROTEIN-RELATED"/>
    <property type="match status" value="1"/>
</dbReference>
<dbReference type="InterPro" id="IPR050446">
    <property type="entry name" value="FAD-oxidoreductase/Apoptosis"/>
</dbReference>
<keyword evidence="2" id="KW-0285">Flavoprotein</keyword>
<organism evidence="7 8">
    <name type="scientific">Sphingobium subterraneum</name>
    <dbReference type="NCBI Taxonomy" id="627688"/>
    <lineage>
        <taxon>Bacteria</taxon>
        <taxon>Pseudomonadati</taxon>
        <taxon>Pseudomonadota</taxon>
        <taxon>Alphaproteobacteria</taxon>
        <taxon>Sphingomonadales</taxon>
        <taxon>Sphingomonadaceae</taxon>
        <taxon>Sphingobium</taxon>
    </lineage>
</organism>
<dbReference type="InterPro" id="IPR036188">
    <property type="entry name" value="FAD/NAD-bd_sf"/>
</dbReference>
<dbReference type="PRINTS" id="PR00411">
    <property type="entry name" value="PNDRDTASEI"/>
</dbReference>
<evidence type="ECO:0000256" key="1">
    <source>
        <dbReference type="ARBA" id="ARBA00001974"/>
    </source>
</evidence>